<comment type="caution">
    <text evidence="1">The sequence shown here is derived from an EMBL/GenBank/DDBJ whole genome shotgun (WGS) entry which is preliminary data.</text>
</comment>
<organism evidence="1 2">
    <name type="scientific">Eumeta variegata</name>
    <name type="common">Bagworm moth</name>
    <name type="synonym">Eumeta japonica</name>
    <dbReference type="NCBI Taxonomy" id="151549"/>
    <lineage>
        <taxon>Eukaryota</taxon>
        <taxon>Metazoa</taxon>
        <taxon>Ecdysozoa</taxon>
        <taxon>Arthropoda</taxon>
        <taxon>Hexapoda</taxon>
        <taxon>Insecta</taxon>
        <taxon>Pterygota</taxon>
        <taxon>Neoptera</taxon>
        <taxon>Endopterygota</taxon>
        <taxon>Lepidoptera</taxon>
        <taxon>Glossata</taxon>
        <taxon>Ditrysia</taxon>
        <taxon>Tineoidea</taxon>
        <taxon>Psychidae</taxon>
        <taxon>Oiketicinae</taxon>
        <taxon>Eumeta</taxon>
    </lineage>
</organism>
<accession>A0A4C1TXW9</accession>
<dbReference type="AlphaFoldDB" id="A0A4C1TXW9"/>
<reference evidence="1 2" key="1">
    <citation type="journal article" date="2019" name="Commun. Biol.">
        <title>The bagworm genome reveals a unique fibroin gene that provides high tensile strength.</title>
        <authorList>
            <person name="Kono N."/>
            <person name="Nakamura H."/>
            <person name="Ohtoshi R."/>
            <person name="Tomita M."/>
            <person name="Numata K."/>
            <person name="Arakawa K."/>
        </authorList>
    </citation>
    <scope>NUCLEOTIDE SEQUENCE [LARGE SCALE GENOMIC DNA]</scope>
</reference>
<evidence type="ECO:0000313" key="1">
    <source>
        <dbReference type="EMBL" id="GBP18704.1"/>
    </source>
</evidence>
<name>A0A4C1TXW9_EUMVA</name>
<evidence type="ECO:0008006" key="3">
    <source>
        <dbReference type="Google" id="ProtNLM"/>
    </source>
</evidence>
<dbReference type="Proteomes" id="UP000299102">
    <property type="component" value="Unassembled WGS sequence"/>
</dbReference>
<evidence type="ECO:0000313" key="2">
    <source>
        <dbReference type="Proteomes" id="UP000299102"/>
    </source>
</evidence>
<dbReference type="EMBL" id="BGZK01000100">
    <property type="protein sequence ID" value="GBP18704.1"/>
    <property type="molecule type" value="Genomic_DNA"/>
</dbReference>
<protein>
    <recommendedName>
        <fullName evidence="3">Craniofacial development protein 2</fullName>
    </recommendedName>
</protein>
<gene>
    <name evidence="1" type="ORF">EVAR_8529_1</name>
</gene>
<proteinExistence type="predicted"/>
<dbReference type="OrthoDB" id="418748at2759"/>
<keyword evidence="2" id="KW-1185">Reference proteome</keyword>
<sequence length="136" mass="15318">MSERSGDAWFWPTPSAPSVVRKESLTILVPSSQVVSGGDKFPYRGIGSSRLDCGDDVRHPSRLVLRRGETRRGEILFGTLNVCEGMDDKIADFYKLIKDRRLDILCMNETKRKDSGGAIKRGSFDTYWSSVDQSQR</sequence>